<dbReference type="Gene3D" id="3.40.50.720">
    <property type="entry name" value="NAD(P)-binding Rossmann-like Domain"/>
    <property type="match status" value="1"/>
</dbReference>
<keyword evidence="2" id="KW-0560">Oxidoreductase</keyword>
<sequence>MRAIGFTDFGGPEVLTVLDVPEPRAEDGDVRIRVQAAAVNPSDLVTRSGGGRERWTDVRPPYIPGWEAAGVVEEVGPDSEFTVGDEVFAITLPVLDGGGAYQDSIVVPTASVVPRPAGVDVFAASTIAMNGMTALVALTLADLDDGDTLAVTGSAGALGGYVIQIAAHRGIRVIADAKESDEELVRGLGAAEVVRRGDDVAERFRELAPNGVDALMDGAVQGDLVVPALADGGRYLAVRWAGIGGETEESDRIVRHDVRVADHVRDAGGLRELASLVDEGVLTPRVADVLPAEQAEQAHRRLEAGGLRGRLVLDFR</sequence>
<evidence type="ECO:0000313" key="5">
    <source>
        <dbReference type="Proteomes" id="UP001205740"/>
    </source>
</evidence>
<dbReference type="Pfam" id="PF13602">
    <property type="entry name" value="ADH_zinc_N_2"/>
    <property type="match status" value="1"/>
</dbReference>
<dbReference type="SMART" id="SM00829">
    <property type="entry name" value="PKS_ER"/>
    <property type="match status" value="1"/>
</dbReference>
<dbReference type="RefSeq" id="WP_253653604.1">
    <property type="nucleotide sequence ID" value="NZ_BAAAOE010000001.1"/>
</dbReference>
<name>A0ABT1GYF1_9NOCA</name>
<dbReference type="Pfam" id="PF08240">
    <property type="entry name" value="ADH_N"/>
    <property type="match status" value="1"/>
</dbReference>
<comment type="caution">
    <text evidence="4">The sequence shown here is derived from an EMBL/GenBank/DDBJ whole genome shotgun (WGS) entry which is preliminary data.</text>
</comment>
<proteinExistence type="predicted"/>
<dbReference type="SUPFAM" id="SSF51735">
    <property type="entry name" value="NAD(P)-binding Rossmann-fold domains"/>
    <property type="match status" value="1"/>
</dbReference>
<dbReference type="InterPro" id="IPR011032">
    <property type="entry name" value="GroES-like_sf"/>
</dbReference>
<evidence type="ECO:0000256" key="1">
    <source>
        <dbReference type="ARBA" id="ARBA00022857"/>
    </source>
</evidence>
<dbReference type="SUPFAM" id="SSF50129">
    <property type="entry name" value="GroES-like"/>
    <property type="match status" value="1"/>
</dbReference>
<dbReference type="InterPro" id="IPR036291">
    <property type="entry name" value="NAD(P)-bd_dom_sf"/>
</dbReference>
<dbReference type="PANTHER" id="PTHR48106:SF18">
    <property type="entry name" value="QUINONE OXIDOREDUCTASE PIG3"/>
    <property type="match status" value="1"/>
</dbReference>
<organism evidence="4 5">
    <name type="scientific">Williamsia serinedens</name>
    <dbReference type="NCBI Taxonomy" id="391736"/>
    <lineage>
        <taxon>Bacteria</taxon>
        <taxon>Bacillati</taxon>
        <taxon>Actinomycetota</taxon>
        <taxon>Actinomycetes</taxon>
        <taxon>Mycobacteriales</taxon>
        <taxon>Nocardiaceae</taxon>
        <taxon>Williamsia</taxon>
    </lineage>
</organism>
<evidence type="ECO:0000256" key="2">
    <source>
        <dbReference type="ARBA" id="ARBA00023002"/>
    </source>
</evidence>
<gene>
    <name evidence="4" type="ORF">LX12_001197</name>
</gene>
<dbReference type="CDD" id="cd05289">
    <property type="entry name" value="MDR_like_2"/>
    <property type="match status" value="1"/>
</dbReference>
<dbReference type="EMBL" id="JAMTCG010000002">
    <property type="protein sequence ID" value="MCP2160018.1"/>
    <property type="molecule type" value="Genomic_DNA"/>
</dbReference>
<dbReference type="PANTHER" id="PTHR48106">
    <property type="entry name" value="QUINONE OXIDOREDUCTASE PIG3-RELATED"/>
    <property type="match status" value="1"/>
</dbReference>
<evidence type="ECO:0000313" key="4">
    <source>
        <dbReference type="EMBL" id="MCP2160018.1"/>
    </source>
</evidence>
<dbReference type="InterPro" id="IPR020843">
    <property type="entry name" value="ER"/>
</dbReference>
<evidence type="ECO:0000259" key="3">
    <source>
        <dbReference type="SMART" id="SM00829"/>
    </source>
</evidence>
<feature type="domain" description="Enoyl reductase (ER)" evidence="3">
    <location>
        <begin position="10"/>
        <end position="313"/>
    </location>
</feature>
<keyword evidence="5" id="KW-1185">Reference proteome</keyword>
<keyword evidence="1" id="KW-0521">NADP</keyword>
<reference evidence="4 5" key="1">
    <citation type="submission" date="2022-06" db="EMBL/GenBank/DDBJ databases">
        <title>Genomic Encyclopedia of Archaeal and Bacterial Type Strains, Phase II (KMG-II): from individual species to whole genera.</title>
        <authorList>
            <person name="Goeker M."/>
        </authorList>
    </citation>
    <scope>NUCLEOTIDE SEQUENCE [LARGE SCALE GENOMIC DNA]</scope>
    <source>
        <strain evidence="4 5">DSM 45037</strain>
    </source>
</reference>
<dbReference type="Proteomes" id="UP001205740">
    <property type="component" value="Unassembled WGS sequence"/>
</dbReference>
<accession>A0ABT1GYF1</accession>
<protein>
    <submittedName>
        <fullName evidence="4">NADPH:quinone reductase</fullName>
    </submittedName>
</protein>
<dbReference type="InterPro" id="IPR013154">
    <property type="entry name" value="ADH-like_N"/>
</dbReference>
<dbReference type="Gene3D" id="3.90.180.10">
    <property type="entry name" value="Medium-chain alcohol dehydrogenases, catalytic domain"/>
    <property type="match status" value="1"/>
</dbReference>